<comment type="caution">
    <text evidence="10">The sequence shown here is derived from an EMBL/GenBank/DDBJ whole genome shotgun (WGS) entry which is preliminary data.</text>
</comment>
<feature type="binding site" description="axial binding residue" evidence="7">
    <location>
        <position position="468"/>
    </location>
    <ligand>
        <name>heme</name>
        <dbReference type="ChEBI" id="CHEBI:30413"/>
    </ligand>
    <ligandPart>
        <name>Fe</name>
        <dbReference type="ChEBI" id="CHEBI:18248"/>
    </ligandPart>
</feature>
<keyword evidence="11" id="KW-1185">Reference proteome</keyword>
<evidence type="ECO:0000256" key="9">
    <source>
        <dbReference type="SAM" id="Phobius"/>
    </source>
</evidence>
<organism evidence="10 11">
    <name type="scientific">Diplogelasinospora grovesii</name>
    <dbReference type="NCBI Taxonomy" id="303347"/>
    <lineage>
        <taxon>Eukaryota</taxon>
        <taxon>Fungi</taxon>
        <taxon>Dikarya</taxon>
        <taxon>Ascomycota</taxon>
        <taxon>Pezizomycotina</taxon>
        <taxon>Sordariomycetes</taxon>
        <taxon>Sordariomycetidae</taxon>
        <taxon>Sordariales</taxon>
        <taxon>Diplogelasinosporaceae</taxon>
        <taxon>Diplogelasinospora</taxon>
    </lineage>
</organism>
<keyword evidence="9" id="KW-0812">Transmembrane</keyword>
<comment type="cofactor">
    <cofactor evidence="1 7">
        <name>heme</name>
        <dbReference type="ChEBI" id="CHEBI:30413"/>
    </cofactor>
</comment>
<keyword evidence="3 7" id="KW-0479">Metal-binding</keyword>
<comment type="similarity">
    <text evidence="2 8">Belongs to the cytochrome P450 family.</text>
</comment>
<evidence type="ECO:0000256" key="2">
    <source>
        <dbReference type="ARBA" id="ARBA00010617"/>
    </source>
</evidence>
<dbReference type="InterPro" id="IPR002403">
    <property type="entry name" value="Cyt_P450_E_grp-IV"/>
</dbReference>
<proteinExistence type="inferred from homology"/>
<dbReference type="Pfam" id="PF00067">
    <property type="entry name" value="p450"/>
    <property type="match status" value="1"/>
</dbReference>
<dbReference type="GO" id="GO:0020037">
    <property type="term" value="F:heme binding"/>
    <property type="evidence" value="ECO:0007669"/>
    <property type="project" value="InterPro"/>
</dbReference>
<dbReference type="Gene3D" id="1.10.630.10">
    <property type="entry name" value="Cytochrome P450"/>
    <property type="match status" value="1"/>
</dbReference>
<evidence type="ECO:0000256" key="3">
    <source>
        <dbReference type="ARBA" id="ARBA00022723"/>
    </source>
</evidence>
<gene>
    <name evidence="10" type="ORF">QBC46DRAFT_357639</name>
</gene>
<dbReference type="PANTHER" id="PTHR46206">
    <property type="entry name" value="CYTOCHROME P450"/>
    <property type="match status" value="1"/>
</dbReference>
<evidence type="ECO:0000256" key="7">
    <source>
        <dbReference type="PIRSR" id="PIRSR602403-1"/>
    </source>
</evidence>
<accession>A0AAN6S0S9</accession>
<dbReference type="PANTHER" id="PTHR46206:SF7">
    <property type="entry name" value="P450, PUTATIVE (EUROFUNG)-RELATED"/>
    <property type="match status" value="1"/>
</dbReference>
<evidence type="ECO:0000256" key="5">
    <source>
        <dbReference type="ARBA" id="ARBA00023004"/>
    </source>
</evidence>
<dbReference type="InterPro" id="IPR036396">
    <property type="entry name" value="Cyt_P450_sf"/>
</dbReference>
<keyword evidence="5 7" id="KW-0408">Iron</keyword>
<dbReference type="GO" id="GO:0016705">
    <property type="term" value="F:oxidoreductase activity, acting on paired donors, with incorporation or reduction of molecular oxygen"/>
    <property type="evidence" value="ECO:0007669"/>
    <property type="project" value="InterPro"/>
</dbReference>
<dbReference type="GO" id="GO:0005506">
    <property type="term" value="F:iron ion binding"/>
    <property type="evidence" value="ECO:0007669"/>
    <property type="project" value="InterPro"/>
</dbReference>
<evidence type="ECO:0000256" key="8">
    <source>
        <dbReference type="RuleBase" id="RU000461"/>
    </source>
</evidence>
<keyword evidence="9" id="KW-1133">Transmembrane helix</keyword>
<keyword evidence="7 8" id="KW-0349">Heme</keyword>
<sequence length="525" mass="58692">MAFRQPIRDTSKMPLALTSSHTFPAVSVAAVLVFILLRLTILSPKARLRAHLARLPILNGSASGEEKRKAFLETAHQLYQAGYQKFKDEAYRMPTSDDVENVVIPPKFMRDLRTLPDSDLNFYPAAEKILESKYTGVLTDLSSVAYSVRAELTPALARLNPIVYDEVDHALKHDMPECTEWTPVPMYMTIAHMVAKITGRVFVGEGLCRSPEYLDNAINYAVDVHTAQVEVKRMSPLLRPFLAPRLASVRRLRRREAAAARFFEPLVQSRLDAERSGDPDWRAPDDMLSVLMRKSEGRGIVSAAEMAKIQLGIIFASVHTTSDMYDLAVRPEYMAPLREEIRGVLAAHGGEMTARGLQQMLKLDSFMKESLRLSPPLTTTFHRVVGRRGLALPNGQHVPPGATVELASRAIVSDPAWHQGDADPAVFDGLRHYRRRTRPGAGAADHARHQFVASHEQSLAFGYGRHACPGRFFAANELKMLLARLILEFDFKNADGSTERYPNIEIGPLIAPDEHKDLLFKRVKT</sequence>
<evidence type="ECO:0000256" key="6">
    <source>
        <dbReference type="ARBA" id="ARBA00023033"/>
    </source>
</evidence>
<dbReference type="SUPFAM" id="SSF48264">
    <property type="entry name" value="Cytochrome P450"/>
    <property type="match status" value="1"/>
</dbReference>
<dbReference type="Proteomes" id="UP001303473">
    <property type="component" value="Unassembled WGS sequence"/>
</dbReference>
<evidence type="ECO:0000256" key="4">
    <source>
        <dbReference type="ARBA" id="ARBA00023002"/>
    </source>
</evidence>
<dbReference type="GO" id="GO:0004497">
    <property type="term" value="F:monooxygenase activity"/>
    <property type="evidence" value="ECO:0007669"/>
    <property type="project" value="UniProtKB-KW"/>
</dbReference>
<protein>
    <submittedName>
        <fullName evidence="10">Cytochrome P450 monooxygenase</fullName>
    </submittedName>
</protein>
<evidence type="ECO:0000313" key="11">
    <source>
        <dbReference type="Proteomes" id="UP001303473"/>
    </source>
</evidence>
<dbReference type="PROSITE" id="PS00086">
    <property type="entry name" value="CYTOCHROME_P450"/>
    <property type="match status" value="1"/>
</dbReference>
<dbReference type="AlphaFoldDB" id="A0AAN6S0S9"/>
<evidence type="ECO:0000313" key="10">
    <source>
        <dbReference type="EMBL" id="KAK3936260.1"/>
    </source>
</evidence>
<dbReference type="PRINTS" id="PR00465">
    <property type="entry name" value="EP450IV"/>
</dbReference>
<dbReference type="InterPro" id="IPR017972">
    <property type="entry name" value="Cyt_P450_CS"/>
</dbReference>
<reference evidence="11" key="1">
    <citation type="journal article" date="2023" name="Mol. Phylogenet. Evol.">
        <title>Genome-scale phylogeny and comparative genomics of the fungal order Sordariales.</title>
        <authorList>
            <person name="Hensen N."/>
            <person name="Bonometti L."/>
            <person name="Westerberg I."/>
            <person name="Brannstrom I.O."/>
            <person name="Guillou S."/>
            <person name="Cros-Aarteil S."/>
            <person name="Calhoun S."/>
            <person name="Haridas S."/>
            <person name="Kuo A."/>
            <person name="Mondo S."/>
            <person name="Pangilinan J."/>
            <person name="Riley R."/>
            <person name="LaButti K."/>
            <person name="Andreopoulos B."/>
            <person name="Lipzen A."/>
            <person name="Chen C."/>
            <person name="Yan M."/>
            <person name="Daum C."/>
            <person name="Ng V."/>
            <person name="Clum A."/>
            <person name="Steindorff A."/>
            <person name="Ohm R.A."/>
            <person name="Martin F."/>
            <person name="Silar P."/>
            <person name="Natvig D.O."/>
            <person name="Lalanne C."/>
            <person name="Gautier V."/>
            <person name="Ament-Velasquez S.L."/>
            <person name="Kruys A."/>
            <person name="Hutchinson M.I."/>
            <person name="Powell A.J."/>
            <person name="Barry K."/>
            <person name="Miller A.N."/>
            <person name="Grigoriev I.V."/>
            <person name="Debuchy R."/>
            <person name="Gladieux P."/>
            <person name="Hiltunen Thoren M."/>
            <person name="Johannesson H."/>
        </authorList>
    </citation>
    <scope>NUCLEOTIDE SEQUENCE [LARGE SCALE GENOMIC DNA]</scope>
    <source>
        <strain evidence="11">CBS 340.73</strain>
    </source>
</reference>
<dbReference type="InterPro" id="IPR001128">
    <property type="entry name" value="Cyt_P450"/>
</dbReference>
<dbReference type="CDD" id="cd11041">
    <property type="entry name" value="CYP503A1-like"/>
    <property type="match status" value="1"/>
</dbReference>
<dbReference type="EMBL" id="MU853890">
    <property type="protein sequence ID" value="KAK3936260.1"/>
    <property type="molecule type" value="Genomic_DNA"/>
</dbReference>
<name>A0AAN6S0S9_9PEZI</name>
<evidence type="ECO:0000256" key="1">
    <source>
        <dbReference type="ARBA" id="ARBA00001971"/>
    </source>
</evidence>
<keyword evidence="6 8" id="KW-0503">Monooxygenase</keyword>
<keyword evidence="4 8" id="KW-0560">Oxidoreductase</keyword>
<keyword evidence="9" id="KW-0472">Membrane</keyword>
<feature type="transmembrane region" description="Helical" evidence="9">
    <location>
        <begin position="22"/>
        <end position="41"/>
    </location>
</feature>